<evidence type="ECO:0000256" key="14">
    <source>
        <dbReference type="HAMAP-Rule" id="MF_00052"/>
    </source>
</evidence>
<feature type="binding site" evidence="14 15">
    <location>
        <position position="118"/>
    </location>
    <ligand>
        <name>a divalent metal cation</name>
        <dbReference type="ChEBI" id="CHEBI:60240"/>
    </ligand>
</feature>
<dbReference type="PANTHER" id="PTHR10954">
    <property type="entry name" value="RIBONUCLEASE H2 SUBUNIT A"/>
    <property type="match status" value="1"/>
</dbReference>
<comment type="function">
    <text evidence="3 14 16">Endonuclease that specifically degrades the RNA of RNA-DNA hybrids.</text>
</comment>
<dbReference type="CDD" id="cd07182">
    <property type="entry name" value="RNase_HII_bacteria_HII_like"/>
    <property type="match status" value="1"/>
</dbReference>
<comment type="caution">
    <text evidence="18">The sequence shown here is derived from an EMBL/GenBank/DDBJ whole genome shotgun (WGS) entry which is preliminary data.</text>
</comment>
<keyword evidence="13 14" id="KW-0464">Manganese</keyword>
<organism evidence="18 19">
    <name type="scientific">Candidatus Kutchimonas denitrificans</name>
    <dbReference type="NCBI Taxonomy" id="3056748"/>
    <lineage>
        <taxon>Bacteria</taxon>
        <taxon>Pseudomonadati</taxon>
        <taxon>Gemmatimonadota</taxon>
        <taxon>Gemmatimonadia</taxon>
        <taxon>Candidatus Palauibacterales</taxon>
        <taxon>Candidatus Palauibacteraceae</taxon>
        <taxon>Candidatus Kutchimonas</taxon>
    </lineage>
</organism>
<dbReference type="InterPro" id="IPR036397">
    <property type="entry name" value="RNaseH_sf"/>
</dbReference>
<keyword evidence="12 14" id="KW-0378">Hydrolase</keyword>
<evidence type="ECO:0000256" key="7">
    <source>
        <dbReference type="ARBA" id="ARBA00019179"/>
    </source>
</evidence>
<keyword evidence="8 14" id="KW-0963">Cytoplasm</keyword>
<evidence type="ECO:0000256" key="9">
    <source>
        <dbReference type="ARBA" id="ARBA00022722"/>
    </source>
</evidence>
<evidence type="ECO:0000256" key="6">
    <source>
        <dbReference type="ARBA" id="ARBA00012180"/>
    </source>
</evidence>
<dbReference type="GO" id="GO:0030145">
    <property type="term" value="F:manganese ion binding"/>
    <property type="evidence" value="ECO:0007669"/>
    <property type="project" value="UniProtKB-UniRule"/>
</dbReference>
<evidence type="ECO:0000256" key="10">
    <source>
        <dbReference type="ARBA" id="ARBA00022723"/>
    </source>
</evidence>
<comment type="cofactor">
    <cofactor evidence="14 15">
        <name>Mn(2+)</name>
        <dbReference type="ChEBI" id="CHEBI:29035"/>
    </cofactor>
    <cofactor evidence="14 15">
        <name>Mg(2+)</name>
        <dbReference type="ChEBI" id="CHEBI:18420"/>
    </cofactor>
    <text evidence="14 15">Manganese or magnesium. Binds 1 divalent metal ion per monomer in the absence of substrate. May bind a second metal ion after substrate binding.</text>
</comment>
<evidence type="ECO:0000256" key="1">
    <source>
        <dbReference type="ARBA" id="ARBA00000077"/>
    </source>
</evidence>
<feature type="domain" description="RNase H type-2" evidence="17">
    <location>
        <begin position="20"/>
        <end position="208"/>
    </location>
</feature>
<evidence type="ECO:0000256" key="2">
    <source>
        <dbReference type="ARBA" id="ARBA00001946"/>
    </source>
</evidence>
<dbReference type="AlphaFoldDB" id="A0AAE4ZBU1"/>
<dbReference type="InterPro" id="IPR012337">
    <property type="entry name" value="RNaseH-like_sf"/>
</dbReference>
<evidence type="ECO:0000256" key="12">
    <source>
        <dbReference type="ARBA" id="ARBA00022801"/>
    </source>
</evidence>
<dbReference type="NCBIfam" id="NF000595">
    <property type="entry name" value="PRK00015.1-3"/>
    <property type="match status" value="1"/>
</dbReference>
<evidence type="ECO:0000313" key="19">
    <source>
        <dbReference type="Proteomes" id="UP000702544"/>
    </source>
</evidence>
<comment type="similarity">
    <text evidence="5 14 16">Belongs to the RNase HII family.</text>
</comment>
<dbReference type="Gene3D" id="3.30.420.10">
    <property type="entry name" value="Ribonuclease H-like superfamily/Ribonuclease H"/>
    <property type="match status" value="1"/>
</dbReference>
<gene>
    <name evidence="14" type="primary">rnhB</name>
    <name evidence="18" type="ORF">GWO12_13705</name>
</gene>
<name>A0AAE4ZBU1_9BACT</name>
<dbReference type="EMBL" id="JAACAK010000113">
    <property type="protein sequence ID" value="NIR76146.1"/>
    <property type="molecule type" value="Genomic_DNA"/>
</dbReference>
<evidence type="ECO:0000256" key="4">
    <source>
        <dbReference type="ARBA" id="ARBA00004496"/>
    </source>
</evidence>
<evidence type="ECO:0000256" key="8">
    <source>
        <dbReference type="ARBA" id="ARBA00022490"/>
    </source>
</evidence>
<keyword evidence="10 14" id="KW-0479">Metal-binding</keyword>
<dbReference type="InterPro" id="IPR001352">
    <property type="entry name" value="RNase_HII/HIII"/>
</dbReference>
<comment type="subcellular location">
    <subcellularLocation>
        <location evidence="4 14">Cytoplasm</location>
    </subcellularLocation>
</comment>
<keyword evidence="9 14" id="KW-0540">Nuclease</keyword>
<evidence type="ECO:0000256" key="16">
    <source>
        <dbReference type="RuleBase" id="RU003515"/>
    </source>
</evidence>
<dbReference type="SUPFAM" id="SSF53098">
    <property type="entry name" value="Ribonuclease H-like"/>
    <property type="match status" value="1"/>
</dbReference>
<dbReference type="Pfam" id="PF01351">
    <property type="entry name" value="RNase_HII"/>
    <property type="match status" value="1"/>
</dbReference>
<feature type="binding site" evidence="14 15">
    <location>
        <position position="26"/>
    </location>
    <ligand>
        <name>a divalent metal cation</name>
        <dbReference type="ChEBI" id="CHEBI:60240"/>
    </ligand>
</feature>
<feature type="binding site" evidence="14 15">
    <location>
        <position position="27"/>
    </location>
    <ligand>
        <name>a divalent metal cation</name>
        <dbReference type="ChEBI" id="CHEBI:60240"/>
    </ligand>
</feature>
<evidence type="ECO:0000259" key="17">
    <source>
        <dbReference type="PROSITE" id="PS51975"/>
    </source>
</evidence>
<keyword evidence="11 14" id="KW-0255">Endonuclease</keyword>
<evidence type="ECO:0000313" key="18">
    <source>
        <dbReference type="EMBL" id="NIR76146.1"/>
    </source>
</evidence>
<dbReference type="InterPro" id="IPR024567">
    <property type="entry name" value="RNase_HII/HIII_dom"/>
</dbReference>
<dbReference type="GO" id="GO:0032299">
    <property type="term" value="C:ribonuclease H2 complex"/>
    <property type="evidence" value="ECO:0007669"/>
    <property type="project" value="TreeGrafter"/>
</dbReference>
<evidence type="ECO:0000256" key="5">
    <source>
        <dbReference type="ARBA" id="ARBA00007383"/>
    </source>
</evidence>
<accession>A0AAE4ZBU1</accession>
<proteinExistence type="inferred from homology"/>
<dbReference type="EC" id="3.1.26.4" evidence="6 14"/>
<evidence type="ECO:0000256" key="13">
    <source>
        <dbReference type="ARBA" id="ARBA00023211"/>
    </source>
</evidence>
<dbReference type="GO" id="GO:0003723">
    <property type="term" value="F:RNA binding"/>
    <property type="evidence" value="ECO:0007669"/>
    <property type="project" value="UniProtKB-UniRule"/>
</dbReference>
<dbReference type="InterPro" id="IPR022898">
    <property type="entry name" value="RNase_HII"/>
</dbReference>
<protein>
    <recommendedName>
        <fullName evidence="7 14">Ribonuclease HII</fullName>
        <shortName evidence="14">RNase HII</shortName>
        <ecNumber evidence="6 14">3.1.26.4</ecNumber>
    </recommendedName>
</protein>
<dbReference type="GO" id="GO:0006298">
    <property type="term" value="P:mismatch repair"/>
    <property type="evidence" value="ECO:0007669"/>
    <property type="project" value="TreeGrafter"/>
</dbReference>
<comment type="catalytic activity">
    <reaction evidence="1 14 15 16">
        <text>Endonucleolytic cleavage to 5'-phosphomonoester.</text>
        <dbReference type="EC" id="3.1.26.4"/>
    </reaction>
</comment>
<evidence type="ECO:0000256" key="3">
    <source>
        <dbReference type="ARBA" id="ARBA00004065"/>
    </source>
</evidence>
<dbReference type="GO" id="GO:0005737">
    <property type="term" value="C:cytoplasm"/>
    <property type="evidence" value="ECO:0007669"/>
    <property type="project" value="UniProtKB-SubCell"/>
</dbReference>
<reference evidence="18 19" key="1">
    <citation type="submission" date="2020-01" db="EMBL/GenBank/DDBJ databases">
        <title>Genomes assembled from Gulf of Kutch pelagic sediment metagenomes.</title>
        <authorList>
            <person name="Chandrashekar M."/>
            <person name="Mahajan M.S."/>
            <person name="Dave K.J."/>
            <person name="Vatsa P."/>
            <person name="Nathani N.M."/>
        </authorList>
    </citation>
    <scope>NUCLEOTIDE SEQUENCE [LARGE SCALE GENOMIC DNA]</scope>
    <source>
        <strain evidence="18">KS3-K002</strain>
    </source>
</reference>
<dbReference type="GO" id="GO:0043137">
    <property type="term" value="P:DNA replication, removal of RNA primer"/>
    <property type="evidence" value="ECO:0007669"/>
    <property type="project" value="TreeGrafter"/>
</dbReference>
<dbReference type="HAMAP" id="MF_00052_B">
    <property type="entry name" value="RNase_HII_B"/>
    <property type="match status" value="1"/>
</dbReference>
<evidence type="ECO:0000256" key="11">
    <source>
        <dbReference type="ARBA" id="ARBA00022759"/>
    </source>
</evidence>
<comment type="cofactor">
    <cofactor evidence="2">
        <name>Mg(2+)</name>
        <dbReference type="ChEBI" id="CHEBI:18420"/>
    </cofactor>
</comment>
<evidence type="ECO:0000256" key="15">
    <source>
        <dbReference type="PROSITE-ProRule" id="PRU01319"/>
    </source>
</evidence>
<dbReference type="Proteomes" id="UP000702544">
    <property type="component" value="Unassembled WGS sequence"/>
</dbReference>
<dbReference type="PROSITE" id="PS51975">
    <property type="entry name" value="RNASE_H_2"/>
    <property type="match status" value="1"/>
</dbReference>
<dbReference type="GO" id="GO:0004523">
    <property type="term" value="F:RNA-DNA hybrid ribonuclease activity"/>
    <property type="evidence" value="ECO:0007669"/>
    <property type="project" value="UniProtKB-UniRule"/>
</dbReference>
<dbReference type="PANTHER" id="PTHR10954:SF18">
    <property type="entry name" value="RIBONUCLEASE HII"/>
    <property type="match status" value="1"/>
</dbReference>
<sequence length="208" mass="22587">MGRRAIALTTERRYWRAGFPHIAGVDEVGCGCLAGPVVAAAVILPVEGGVKGVVDSKLLNAVQREEIAAAVLERAVGVGVGAASTREIERLNIRRATRLAMQRALGRLPVEPDTVLVDGRPQPELGDHLAIIKGDRKCHSIACAAIVAKVVRDRLMTRLADRYPGYGWEHNVGYATRDHREGIVRHGVTPHHRRTFLGVQYTLDLADG</sequence>